<reference evidence="3" key="1">
    <citation type="submission" date="2016-06" db="EMBL/GenBank/DDBJ databases">
        <title>Parallel loss of symbiosis genes in relatives of nitrogen-fixing non-legume Parasponia.</title>
        <authorList>
            <person name="Van Velzen R."/>
            <person name="Holmer R."/>
            <person name="Bu F."/>
            <person name="Rutten L."/>
            <person name="Van Zeijl A."/>
            <person name="Liu W."/>
            <person name="Santuari L."/>
            <person name="Cao Q."/>
            <person name="Sharma T."/>
            <person name="Shen D."/>
            <person name="Roswanjaya Y."/>
            <person name="Wardhani T."/>
            <person name="Kalhor M.S."/>
            <person name="Jansen J."/>
            <person name="Van den Hoogen J."/>
            <person name="Gungor B."/>
            <person name="Hartog M."/>
            <person name="Hontelez J."/>
            <person name="Verver J."/>
            <person name="Yang W.-C."/>
            <person name="Schijlen E."/>
            <person name="Repin R."/>
            <person name="Schilthuizen M."/>
            <person name="Schranz E."/>
            <person name="Heidstra R."/>
            <person name="Miyata K."/>
            <person name="Fedorova E."/>
            <person name="Kohlen W."/>
            <person name="Bisseling T."/>
            <person name="Smit S."/>
            <person name="Geurts R."/>
        </authorList>
    </citation>
    <scope>NUCLEOTIDE SEQUENCE [LARGE SCALE GENOMIC DNA]</scope>
    <source>
        <strain evidence="3">cv. WU1-14</strain>
    </source>
</reference>
<evidence type="ECO:0000256" key="1">
    <source>
        <dbReference type="SAM" id="Phobius"/>
    </source>
</evidence>
<gene>
    <name evidence="2" type="ORF">PanWU01x14_367370</name>
</gene>
<proteinExistence type="predicted"/>
<organism evidence="2 3">
    <name type="scientific">Parasponia andersonii</name>
    <name type="common">Sponia andersonii</name>
    <dbReference type="NCBI Taxonomy" id="3476"/>
    <lineage>
        <taxon>Eukaryota</taxon>
        <taxon>Viridiplantae</taxon>
        <taxon>Streptophyta</taxon>
        <taxon>Embryophyta</taxon>
        <taxon>Tracheophyta</taxon>
        <taxon>Spermatophyta</taxon>
        <taxon>Magnoliopsida</taxon>
        <taxon>eudicotyledons</taxon>
        <taxon>Gunneridae</taxon>
        <taxon>Pentapetalae</taxon>
        <taxon>rosids</taxon>
        <taxon>fabids</taxon>
        <taxon>Rosales</taxon>
        <taxon>Cannabaceae</taxon>
        <taxon>Parasponia</taxon>
    </lineage>
</organism>
<protein>
    <submittedName>
        <fullName evidence="2">Uncharacterized protein</fullName>
    </submittedName>
</protein>
<dbReference type="Proteomes" id="UP000237105">
    <property type="component" value="Unassembled WGS sequence"/>
</dbReference>
<dbReference type="AlphaFoldDB" id="A0A2P5A5A6"/>
<name>A0A2P5A5A6_PARAD</name>
<feature type="transmembrane region" description="Helical" evidence="1">
    <location>
        <begin position="83"/>
        <end position="98"/>
    </location>
</feature>
<comment type="caution">
    <text evidence="2">The sequence shown here is derived from an EMBL/GenBank/DDBJ whole genome shotgun (WGS) entry which is preliminary data.</text>
</comment>
<evidence type="ECO:0000313" key="3">
    <source>
        <dbReference type="Proteomes" id="UP000237105"/>
    </source>
</evidence>
<keyword evidence="3" id="KW-1185">Reference proteome</keyword>
<keyword evidence="1" id="KW-0472">Membrane</keyword>
<dbReference type="EMBL" id="JXTB01000940">
    <property type="protein sequence ID" value="PON31735.1"/>
    <property type="molecule type" value="Genomic_DNA"/>
</dbReference>
<accession>A0A2P5A5A6</accession>
<dbReference type="OrthoDB" id="10399335at2759"/>
<evidence type="ECO:0000313" key="2">
    <source>
        <dbReference type="EMBL" id="PON31735.1"/>
    </source>
</evidence>
<keyword evidence="1" id="KW-0812">Transmembrane</keyword>
<keyword evidence="1" id="KW-1133">Transmembrane helix</keyword>
<sequence length="99" mass="11461">MVNFGGRLVIIGYVFPLDDDYGSALWYNETEVKGIGNGQLSGRVLSSQELPPLPLVRSLSISFVKFLQFSLSLIIFFNKFFELWFYCMIVVYFFFFFGL</sequence>